<accession>A0ABY7M684</accession>
<keyword evidence="1" id="KW-0677">Repeat</keyword>
<keyword evidence="5" id="KW-1185">Reference proteome</keyword>
<dbReference type="PANTHER" id="PTHR48108:SF26">
    <property type="entry name" value="CBS DOMAIN-CONTAINING PROTEIN DDB_G0289609"/>
    <property type="match status" value="1"/>
</dbReference>
<dbReference type="PROSITE" id="PS51371">
    <property type="entry name" value="CBS"/>
    <property type="match status" value="2"/>
</dbReference>
<dbReference type="RefSeq" id="WP_270056177.1">
    <property type="nucleotide sequence ID" value="NZ_CP115149.1"/>
</dbReference>
<feature type="domain" description="CBS" evidence="3">
    <location>
        <begin position="121"/>
        <end position="176"/>
    </location>
</feature>
<dbReference type="PANTHER" id="PTHR48108">
    <property type="entry name" value="CBS DOMAIN-CONTAINING PROTEIN CBSX2, CHLOROPLASTIC"/>
    <property type="match status" value="1"/>
</dbReference>
<evidence type="ECO:0000259" key="3">
    <source>
        <dbReference type="PROSITE" id="PS51371"/>
    </source>
</evidence>
<feature type="domain" description="CBS" evidence="3">
    <location>
        <begin position="55"/>
        <end position="113"/>
    </location>
</feature>
<gene>
    <name evidence="4" type="ORF">O0235_12840</name>
</gene>
<dbReference type="InterPro" id="IPR046342">
    <property type="entry name" value="CBS_dom_sf"/>
</dbReference>
<dbReference type="InterPro" id="IPR000644">
    <property type="entry name" value="CBS_dom"/>
</dbReference>
<dbReference type="Pfam" id="PF00571">
    <property type="entry name" value="CBS"/>
    <property type="match status" value="2"/>
</dbReference>
<keyword evidence="2" id="KW-0129">CBS domain</keyword>
<sequence length="176" mass="19213">MATEPANVIVCPSCGAENIEGADYCERCLMDLSSIDVPEAAQVLKESDLTLPIAAVRWSKPITVQAGTSVREAIRVMQEQRSGAVVVLRGREIAGIFTDRDVLRRVAPDPAALDRPVDAVMTPDPVVLRDDDMMAYALNKMGVGGFRHIPVVRDGELVGMLTGRDVLNWVMGRYFD</sequence>
<evidence type="ECO:0000256" key="1">
    <source>
        <dbReference type="ARBA" id="ARBA00022737"/>
    </source>
</evidence>
<dbReference type="InterPro" id="IPR051462">
    <property type="entry name" value="CBS_domain-containing"/>
</dbReference>
<evidence type="ECO:0000313" key="4">
    <source>
        <dbReference type="EMBL" id="WBL35652.1"/>
    </source>
</evidence>
<evidence type="ECO:0000256" key="2">
    <source>
        <dbReference type="PROSITE-ProRule" id="PRU00703"/>
    </source>
</evidence>
<organism evidence="4 5">
    <name type="scientific">Tepidiforma flava</name>
    <dbReference type="NCBI Taxonomy" id="3004094"/>
    <lineage>
        <taxon>Bacteria</taxon>
        <taxon>Bacillati</taxon>
        <taxon>Chloroflexota</taxon>
        <taxon>Tepidiformia</taxon>
        <taxon>Tepidiformales</taxon>
        <taxon>Tepidiformaceae</taxon>
        <taxon>Tepidiforma</taxon>
    </lineage>
</organism>
<dbReference type="SMART" id="SM00116">
    <property type="entry name" value="CBS"/>
    <property type="match status" value="2"/>
</dbReference>
<dbReference type="SUPFAM" id="SSF54631">
    <property type="entry name" value="CBS-domain pair"/>
    <property type="match status" value="1"/>
</dbReference>
<evidence type="ECO:0000313" key="5">
    <source>
        <dbReference type="Proteomes" id="UP001212803"/>
    </source>
</evidence>
<reference evidence="4 5" key="1">
    <citation type="journal article" date="2023" name="ISME J.">
        <title>Thermophilic Dehalococcoidia with unusual traits shed light on an unexpected past.</title>
        <authorList>
            <person name="Palmer M."/>
            <person name="Covington J.K."/>
            <person name="Zhou E.M."/>
            <person name="Thomas S.C."/>
            <person name="Habib N."/>
            <person name="Seymour C.O."/>
            <person name="Lai D."/>
            <person name="Johnston J."/>
            <person name="Hashimi A."/>
            <person name="Jiao J.Y."/>
            <person name="Muok A.R."/>
            <person name="Liu L."/>
            <person name="Xian W.D."/>
            <person name="Zhi X.Y."/>
            <person name="Li M.M."/>
            <person name="Silva L.P."/>
            <person name="Bowen B.P."/>
            <person name="Louie K."/>
            <person name="Briegel A."/>
            <person name="Pett-Ridge J."/>
            <person name="Weber P.K."/>
            <person name="Tocheva E.I."/>
            <person name="Woyke T."/>
            <person name="Northen T.R."/>
            <person name="Mayali X."/>
            <person name="Li W.J."/>
            <person name="Hedlund B.P."/>
        </authorList>
    </citation>
    <scope>NUCLEOTIDE SEQUENCE [LARGE SCALE GENOMIC DNA]</scope>
    <source>
        <strain evidence="4 5">YIM 72310</strain>
    </source>
</reference>
<proteinExistence type="predicted"/>
<dbReference type="Gene3D" id="3.10.580.10">
    <property type="entry name" value="CBS-domain"/>
    <property type="match status" value="1"/>
</dbReference>
<dbReference type="Proteomes" id="UP001212803">
    <property type="component" value="Chromosome"/>
</dbReference>
<dbReference type="EMBL" id="CP115149">
    <property type="protein sequence ID" value="WBL35652.1"/>
    <property type="molecule type" value="Genomic_DNA"/>
</dbReference>
<protein>
    <submittedName>
        <fullName evidence="4">CBS domain-containing protein</fullName>
    </submittedName>
</protein>
<name>A0ABY7M684_9CHLR</name>